<dbReference type="PANTHER" id="PTHR43646">
    <property type="entry name" value="GLYCOSYLTRANSFERASE"/>
    <property type="match status" value="1"/>
</dbReference>
<accession>M2TPB4</accession>
<evidence type="ECO:0000256" key="5">
    <source>
        <dbReference type="ARBA" id="ARBA00023136"/>
    </source>
</evidence>
<reference evidence="7 8" key="1">
    <citation type="journal article" date="2013" name="Genome Announc.">
        <title>Draft Genome Sequence of Strain JLT2015T, Belonging to the Family Sphingomonadaceae of the Alphaproteobacteria.</title>
        <authorList>
            <person name="Tang K."/>
            <person name="Liu K."/>
            <person name="Li S."/>
            <person name="Jiao N."/>
        </authorList>
    </citation>
    <scope>NUCLEOTIDE SEQUENCE [LARGE SCALE GENOMIC DNA]</scope>
    <source>
        <strain evidence="7 8">JLT2015</strain>
    </source>
</reference>
<evidence type="ECO:0000259" key="6">
    <source>
        <dbReference type="Pfam" id="PF00535"/>
    </source>
</evidence>
<dbReference type="Proteomes" id="UP000011717">
    <property type="component" value="Unassembled WGS sequence"/>
</dbReference>
<evidence type="ECO:0000256" key="4">
    <source>
        <dbReference type="ARBA" id="ARBA00022679"/>
    </source>
</evidence>
<evidence type="ECO:0000313" key="8">
    <source>
        <dbReference type="Proteomes" id="UP000011717"/>
    </source>
</evidence>
<dbReference type="NCBIfam" id="TIGR04283">
    <property type="entry name" value="glyco_like_mftF"/>
    <property type="match status" value="1"/>
</dbReference>
<proteinExistence type="predicted"/>
<sequence>MILADGGSTDETAAIAERAGASVVVETSGRGRQANAGAAAAIALGATALLFLHADSRLPPDWMPAAVRALDQPDVALGAFSLRIADARVQERVVAAGANLRSRLLRLPYGDQALFLRQDMFGALGGFRALPIMEDFDLVRRAGRIGRVLTLPQRVTTSPRRWRRMGTLRSVALNQAMLAGWSLGIAPDRLASLYRQTR</sequence>
<dbReference type="GO" id="GO:0016757">
    <property type="term" value="F:glycosyltransferase activity"/>
    <property type="evidence" value="ECO:0007669"/>
    <property type="project" value="UniProtKB-KW"/>
</dbReference>
<keyword evidence="5" id="KW-0472">Membrane</keyword>
<dbReference type="Pfam" id="PF00535">
    <property type="entry name" value="Glycos_transf_2"/>
    <property type="match status" value="1"/>
</dbReference>
<dbReference type="Gene3D" id="3.90.550.10">
    <property type="entry name" value="Spore Coat Polysaccharide Biosynthesis Protein SpsA, Chain A"/>
    <property type="match status" value="1"/>
</dbReference>
<dbReference type="AlphaFoldDB" id="M2TPB4"/>
<keyword evidence="3" id="KW-0328">Glycosyltransferase</keyword>
<evidence type="ECO:0000256" key="2">
    <source>
        <dbReference type="ARBA" id="ARBA00022475"/>
    </source>
</evidence>
<dbReference type="EMBL" id="AMRV01000002">
    <property type="protein sequence ID" value="EMD83611.1"/>
    <property type="molecule type" value="Genomic_DNA"/>
</dbReference>
<dbReference type="InterPro" id="IPR001173">
    <property type="entry name" value="Glyco_trans_2-like"/>
</dbReference>
<dbReference type="PANTHER" id="PTHR43646:SF2">
    <property type="entry name" value="GLYCOSYLTRANSFERASE 2-LIKE DOMAIN-CONTAINING PROTEIN"/>
    <property type="match status" value="1"/>
</dbReference>
<evidence type="ECO:0000256" key="1">
    <source>
        <dbReference type="ARBA" id="ARBA00004236"/>
    </source>
</evidence>
<name>M2TPB4_9SPHN</name>
<dbReference type="InterPro" id="IPR029044">
    <property type="entry name" value="Nucleotide-diphossugar_trans"/>
</dbReference>
<comment type="subcellular location">
    <subcellularLocation>
        <location evidence="1">Cell membrane</location>
    </subcellularLocation>
</comment>
<keyword evidence="8" id="KW-1185">Reference proteome</keyword>
<evidence type="ECO:0000256" key="3">
    <source>
        <dbReference type="ARBA" id="ARBA00022676"/>
    </source>
</evidence>
<organism evidence="7 8">
    <name type="scientific">Pacificimonas flava</name>
    <dbReference type="NCBI Taxonomy" id="1234595"/>
    <lineage>
        <taxon>Bacteria</taxon>
        <taxon>Pseudomonadati</taxon>
        <taxon>Pseudomonadota</taxon>
        <taxon>Alphaproteobacteria</taxon>
        <taxon>Sphingomonadales</taxon>
        <taxon>Sphingosinicellaceae</taxon>
        <taxon>Pacificimonas</taxon>
    </lineage>
</organism>
<comment type="caution">
    <text evidence="7">The sequence shown here is derived from an EMBL/GenBank/DDBJ whole genome shotgun (WGS) entry which is preliminary data.</text>
</comment>
<protein>
    <submittedName>
        <fullName evidence="7">Glycosyl transferase, family 2</fullName>
    </submittedName>
</protein>
<keyword evidence="2" id="KW-1003">Cell membrane</keyword>
<keyword evidence="4 7" id="KW-0808">Transferase</keyword>
<gene>
    <name evidence="7" type="ORF">C725_0583</name>
</gene>
<dbReference type="GO" id="GO:0005886">
    <property type="term" value="C:plasma membrane"/>
    <property type="evidence" value="ECO:0007669"/>
    <property type="project" value="UniProtKB-SubCell"/>
</dbReference>
<dbReference type="SUPFAM" id="SSF53448">
    <property type="entry name" value="Nucleotide-diphospho-sugar transferases"/>
    <property type="match status" value="1"/>
</dbReference>
<dbReference type="InterPro" id="IPR026461">
    <property type="entry name" value="Trfase_2_rSAM/seldom_assoc"/>
</dbReference>
<feature type="domain" description="Glycosyltransferase 2-like" evidence="6">
    <location>
        <begin position="1"/>
        <end position="127"/>
    </location>
</feature>
<evidence type="ECO:0000313" key="7">
    <source>
        <dbReference type="EMBL" id="EMD83611.1"/>
    </source>
</evidence>